<proteinExistence type="predicted"/>
<organism evidence="2 3">
    <name type="scientific">Clostridium kluyveri</name>
    <dbReference type="NCBI Taxonomy" id="1534"/>
    <lineage>
        <taxon>Bacteria</taxon>
        <taxon>Bacillati</taxon>
        <taxon>Bacillota</taxon>
        <taxon>Clostridia</taxon>
        <taxon>Eubacteriales</taxon>
        <taxon>Clostridiaceae</taxon>
        <taxon>Clostridium</taxon>
    </lineage>
</organism>
<dbReference type="InterPro" id="IPR019060">
    <property type="entry name" value="DUF2382"/>
</dbReference>
<reference evidence="2 3" key="1">
    <citation type="submission" date="2016-12" db="EMBL/GenBank/DDBJ databases">
        <title>Complete genome sequence of Clostridium kluyveri JZZ isolated from the pit mud of a Chinese flavor liquor-making factory.</title>
        <authorList>
            <person name="Wang Y."/>
        </authorList>
    </citation>
    <scope>NUCLEOTIDE SEQUENCE [LARGE SCALE GENOMIC DNA]</scope>
    <source>
        <strain evidence="2 3">JZZ</strain>
    </source>
</reference>
<protein>
    <recommendedName>
        <fullName evidence="1">DUF2382 domain-containing protein</fullName>
    </recommendedName>
</protein>
<dbReference type="InterPro" id="IPR052967">
    <property type="entry name" value="Stress_Response_Assoc"/>
</dbReference>
<dbReference type="PANTHER" id="PTHR38463:SF1">
    <property type="entry name" value="STRESS RESPONSE PROTEIN YSNF"/>
    <property type="match status" value="1"/>
</dbReference>
<gene>
    <name evidence="2" type="ORF">BS101_00140</name>
</gene>
<evidence type="ECO:0000313" key="2">
    <source>
        <dbReference type="EMBL" id="APM37283.1"/>
    </source>
</evidence>
<evidence type="ECO:0000259" key="1">
    <source>
        <dbReference type="Pfam" id="PF09557"/>
    </source>
</evidence>
<sequence length="152" mass="17572">MLNKYVPSIESVQTVSNKIPHNVDSSVNMQLGKEQMEISKDKIKTGEVSIRKEVSTEEKNITVPVKREELVIEKTVFDSQFHDKSDVHTETIRIPISEERIDIYKQPVTLEDVSVSNHQYNQVKYVTETLRKEVPHISTKAEEKIVDYESNE</sequence>
<dbReference type="OrthoDB" id="1798989at2"/>
<dbReference type="Pfam" id="PF09557">
    <property type="entry name" value="DUF2382"/>
    <property type="match status" value="1"/>
</dbReference>
<dbReference type="AlphaFoldDB" id="A0A1L5F2Q7"/>
<dbReference type="PANTHER" id="PTHR38463">
    <property type="entry name" value="STRESS RESPONSE PROTEIN YSNF"/>
    <property type="match status" value="1"/>
</dbReference>
<evidence type="ECO:0000313" key="3">
    <source>
        <dbReference type="Proteomes" id="UP000184604"/>
    </source>
</evidence>
<dbReference type="EMBL" id="CP018335">
    <property type="protein sequence ID" value="APM37283.1"/>
    <property type="molecule type" value="Genomic_DNA"/>
</dbReference>
<dbReference type="NCBIfam" id="TIGR02271">
    <property type="entry name" value="YsnF/AvaK domain"/>
    <property type="match status" value="1"/>
</dbReference>
<feature type="domain" description="DUF2382" evidence="1">
    <location>
        <begin position="29"/>
        <end position="136"/>
    </location>
</feature>
<accession>A0A1L5F2Q7</accession>
<dbReference type="Proteomes" id="UP000184604">
    <property type="component" value="Chromosome"/>
</dbReference>
<name>A0A1L5F2Q7_CLOKL</name>